<dbReference type="GO" id="GO:0015643">
    <property type="term" value="F:toxic substance binding"/>
    <property type="evidence" value="ECO:0007669"/>
    <property type="project" value="InterPro"/>
</dbReference>
<sequence>MDRIRDEGDDKQVLRLEVLSKDSLCRISCLLFFIWLVGIFLAWWLGPAALGSAAFSTFYCDQYAPADDPNVRHNESCVGTDLRTRGSSFELRVKFVQKFDHAFTLFARIPNPSFFVNSTEGDQRGPEGVGGSLVNGSESEWPRMDFTDFSRLQKRARANKCGDAYGETSTECRELAFSVRLDLFHPGEKTLPSSLTETFRLDQKDGGGFGAIPQAFKEAFVNANHNAEEVDENPGTAGGGRRRRMKEEETGGGETVPKSGTIKQGSSKQSFLLDMVGEVRCPPKAPFCDPLVLLQTRQTAFDFDNPVTFSFALQDPPDAVDRLSKGEGGDIEELRFERERGMVLDSGWILDVLLEFVFRNGDFAMFEGMVRLLCLFISGALFVNLLVSMPDFKCLSWGREQQQLFGLICGLFLFNDPFFVLFFLVYSTVPATLGALCRVTFLSLLLGFWLDHFSIYIRRATGGNVKPHSHKTSAVGRLLLLFSLWVALVVVALIAELRVHRDPFAFAGRRSALPFTESKEGGGRPVHGIVRLLENLARSWLIIGMLIYLCTFASTGINAMVKTAGSANGRVTYLFVLHFLVCIVCLLDFLFGLSGPVPGNPTVFVGVMLSVNLYVVCLSCLLTPAGGDSEDMALPIPTEDPDAVVVDEERELRELYGHSPGMATEKGDEGGASRVRRDRESGSADGVPDVGDLSPDSPGDWPAGGRNSKRTSSGALY</sequence>
<dbReference type="PANTHER" id="PTHR31918">
    <property type="entry name" value="TRANSMEMBRANE PROTEIN 181"/>
    <property type="match status" value="1"/>
</dbReference>
<protein>
    <recommendedName>
        <fullName evidence="7">Wntless-like transmembrane domain-containing protein</fullName>
    </recommendedName>
</protein>
<dbReference type="InterPro" id="IPR047843">
    <property type="entry name" value="WLS-like_TM"/>
</dbReference>
<evidence type="ECO:0000256" key="6">
    <source>
        <dbReference type="SAM" id="Phobius"/>
    </source>
</evidence>
<dbReference type="AlphaFoldDB" id="A0A0G4HTA7"/>
<dbReference type="VEuPathDB" id="CryptoDB:Cvel_8424"/>
<keyword evidence="2 6" id="KW-0812">Transmembrane</keyword>
<comment type="subcellular location">
    <subcellularLocation>
        <location evidence="1">Membrane</location>
        <topology evidence="1">Multi-pass membrane protein</topology>
    </subcellularLocation>
</comment>
<feature type="region of interest" description="Disordered" evidence="5">
    <location>
        <begin position="655"/>
        <end position="717"/>
    </location>
</feature>
<feature type="compositionally biased region" description="Basic and acidic residues" evidence="5">
    <location>
        <begin position="665"/>
        <end position="682"/>
    </location>
</feature>
<dbReference type="GO" id="GO:0016020">
    <property type="term" value="C:membrane"/>
    <property type="evidence" value="ECO:0007669"/>
    <property type="project" value="UniProtKB-SubCell"/>
</dbReference>
<feature type="transmembrane region" description="Helical" evidence="6">
    <location>
        <begin position="404"/>
        <end position="426"/>
    </location>
</feature>
<gene>
    <name evidence="8" type="ORF">Cvel_8424</name>
</gene>
<feature type="transmembrane region" description="Helical" evidence="6">
    <location>
        <begin position="432"/>
        <end position="453"/>
    </location>
</feature>
<keyword evidence="4 6" id="KW-0472">Membrane</keyword>
<feature type="transmembrane region" description="Helical" evidence="6">
    <location>
        <begin position="540"/>
        <end position="561"/>
    </location>
</feature>
<dbReference type="EMBL" id="CDMZ01003795">
    <property type="protein sequence ID" value="CEM47613.1"/>
    <property type="molecule type" value="Genomic_DNA"/>
</dbReference>
<proteinExistence type="predicted"/>
<feature type="transmembrane region" description="Helical" evidence="6">
    <location>
        <begin position="573"/>
        <end position="591"/>
    </location>
</feature>
<evidence type="ECO:0000313" key="8">
    <source>
        <dbReference type="EMBL" id="CEM47613.1"/>
    </source>
</evidence>
<evidence type="ECO:0000256" key="5">
    <source>
        <dbReference type="SAM" id="MobiDB-lite"/>
    </source>
</evidence>
<evidence type="ECO:0000256" key="1">
    <source>
        <dbReference type="ARBA" id="ARBA00004141"/>
    </source>
</evidence>
<name>A0A0G4HTA7_9ALVE</name>
<feature type="transmembrane region" description="Helical" evidence="6">
    <location>
        <begin position="369"/>
        <end position="392"/>
    </location>
</feature>
<dbReference type="Pfam" id="PF06664">
    <property type="entry name" value="WLS-like_TM"/>
    <property type="match status" value="1"/>
</dbReference>
<feature type="transmembrane region" description="Helical" evidence="6">
    <location>
        <begin position="474"/>
        <end position="495"/>
    </location>
</feature>
<dbReference type="PANTHER" id="PTHR31918:SF1">
    <property type="entry name" value="TRANSMEMBRANE PROTEIN 181"/>
    <property type="match status" value="1"/>
</dbReference>
<feature type="transmembrane region" description="Helical" evidence="6">
    <location>
        <begin position="603"/>
        <end position="622"/>
    </location>
</feature>
<evidence type="ECO:0000256" key="4">
    <source>
        <dbReference type="ARBA" id="ARBA00023136"/>
    </source>
</evidence>
<dbReference type="InterPro" id="IPR040416">
    <property type="entry name" value="TMEM181"/>
</dbReference>
<feature type="region of interest" description="Disordered" evidence="5">
    <location>
        <begin position="229"/>
        <end position="264"/>
    </location>
</feature>
<keyword evidence="3 6" id="KW-1133">Transmembrane helix</keyword>
<feature type="transmembrane region" description="Helical" evidence="6">
    <location>
        <begin position="24"/>
        <end position="46"/>
    </location>
</feature>
<reference evidence="8" key="1">
    <citation type="submission" date="2014-11" db="EMBL/GenBank/DDBJ databases">
        <authorList>
            <person name="Otto D Thomas"/>
            <person name="Naeem Raeece"/>
        </authorList>
    </citation>
    <scope>NUCLEOTIDE SEQUENCE</scope>
</reference>
<evidence type="ECO:0000256" key="3">
    <source>
        <dbReference type="ARBA" id="ARBA00022989"/>
    </source>
</evidence>
<evidence type="ECO:0000256" key="2">
    <source>
        <dbReference type="ARBA" id="ARBA00022692"/>
    </source>
</evidence>
<accession>A0A0G4HTA7</accession>
<feature type="domain" description="Wntless-like transmembrane" evidence="7">
    <location>
        <begin position="360"/>
        <end position="625"/>
    </location>
</feature>
<organism evidence="8">
    <name type="scientific">Chromera velia CCMP2878</name>
    <dbReference type="NCBI Taxonomy" id="1169474"/>
    <lineage>
        <taxon>Eukaryota</taxon>
        <taxon>Sar</taxon>
        <taxon>Alveolata</taxon>
        <taxon>Colpodellida</taxon>
        <taxon>Chromeraceae</taxon>
        <taxon>Chromera</taxon>
    </lineage>
</organism>
<evidence type="ECO:0000259" key="7">
    <source>
        <dbReference type="Pfam" id="PF06664"/>
    </source>
</evidence>